<reference evidence="2" key="1">
    <citation type="submission" date="2017-11" db="EMBL/GenBank/DDBJ databases">
        <authorList>
            <person name="Lima N.C."/>
            <person name="Parody-Merino A.M."/>
            <person name="Battley P.F."/>
            <person name="Fidler A.E."/>
            <person name="Prosdocimi F."/>
        </authorList>
    </citation>
    <scope>NUCLEOTIDE SEQUENCE [LARGE SCALE GENOMIC DNA]</scope>
</reference>
<keyword evidence="2" id="KW-1185">Reference proteome</keyword>
<dbReference type="Proteomes" id="UP000233556">
    <property type="component" value="Unassembled WGS sequence"/>
</dbReference>
<proteinExistence type="predicted"/>
<dbReference type="EMBL" id="KZ506756">
    <property type="protein sequence ID" value="PKU38390.1"/>
    <property type="molecule type" value="Genomic_DNA"/>
</dbReference>
<protein>
    <submittedName>
        <fullName evidence="1">Uncharacterized protein</fullName>
    </submittedName>
</protein>
<organism evidence="1 2">
    <name type="scientific">Limosa lapponica baueri</name>
    <dbReference type="NCBI Taxonomy" id="1758121"/>
    <lineage>
        <taxon>Eukaryota</taxon>
        <taxon>Metazoa</taxon>
        <taxon>Chordata</taxon>
        <taxon>Craniata</taxon>
        <taxon>Vertebrata</taxon>
        <taxon>Euteleostomi</taxon>
        <taxon>Archelosauria</taxon>
        <taxon>Archosauria</taxon>
        <taxon>Dinosauria</taxon>
        <taxon>Saurischia</taxon>
        <taxon>Theropoda</taxon>
        <taxon>Coelurosauria</taxon>
        <taxon>Aves</taxon>
        <taxon>Neognathae</taxon>
        <taxon>Neoaves</taxon>
        <taxon>Charadriiformes</taxon>
        <taxon>Scolopacidae</taxon>
        <taxon>Limosa</taxon>
    </lineage>
</organism>
<gene>
    <name evidence="1" type="ORF">llap_11303</name>
</gene>
<sequence>MTPATEIMPLQTPPAPTIDIMPMQISPALPTDPDLIQTLLALMTRPAAATSTKSTSTLVMDDAAHL</sequence>
<dbReference type="AlphaFoldDB" id="A0A2I0TX48"/>
<accession>A0A2I0TX48</accession>
<evidence type="ECO:0000313" key="2">
    <source>
        <dbReference type="Proteomes" id="UP000233556"/>
    </source>
</evidence>
<evidence type="ECO:0000313" key="1">
    <source>
        <dbReference type="EMBL" id="PKU38390.1"/>
    </source>
</evidence>
<reference evidence="2" key="2">
    <citation type="submission" date="2017-12" db="EMBL/GenBank/DDBJ databases">
        <title>Genome sequence of the Bar-tailed Godwit (Limosa lapponica baueri).</title>
        <authorList>
            <person name="Lima N.C.B."/>
            <person name="Parody-Merino A.M."/>
            <person name="Battley P.F."/>
            <person name="Fidler A.E."/>
            <person name="Prosdocimi F."/>
        </authorList>
    </citation>
    <scope>NUCLEOTIDE SEQUENCE [LARGE SCALE GENOMIC DNA]</scope>
</reference>
<name>A0A2I0TX48_LIMLA</name>